<dbReference type="NCBIfam" id="TIGR00996">
    <property type="entry name" value="Mtu_fam_mce"/>
    <property type="match status" value="1"/>
</dbReference>
<dbReference type="InterPro" id="IPR003399">
    <property type="entry name" value="Mce/MlaD"/>
</dbReference>
<feature type="domain" description="Mce/MlaD" evidence="2">
    <location>
        <begin position="39"/>
        <end position="116"/>
    </location>
</feature>
<feature type="domain" description="Mammalian cell entry C-terminal" evidence="3">
    <location>
        <begin position="124"/>
        <end position="292"/>
    </location>
</feature>
<dbReference type="Pfam" id="PF02470">
    <property type="entry name" value="MlaD"/>
    <property type="match status" value="1"/>
</dbReference>
<evidence type="ECO:0000259" key="3">
    <source>
        <dbReference type="Pfam" id="PF11887"/>
    </source>
</evidence>
<organism evidence="4 5">
    <name type="scientific">Nocardioides panacisoli</name>
    <dbReference type="NCBI Taxonomy" id="627624"/>
    <lineage>
        <taxon>Bacteria</taxon>
        <taxon>Bacillati</taxon>
        <taxon>Actinomycetota</taxon>
        <taxon>Actinomycetes</taxon>
        <taxon>Propionibacteriales</taxon>
        <taxon>Nocardioidaceae</taxon>
        <taxon>Nocardioides</taxon>
    </lineage>
</organism>
<evidence type="ECO:0000259" key="2">
    <source>
        <dbReference type="Pfam" id="PF02470"/>
    </source>
</evidence>
<sequence>MITRRTRIQLIVFAIITVVGVTYVGARYARLDRLIMDRSYTVTAHFADSGGIFAGGEVTYRGVRIGTVKELDLTKDKSGVDVVLDIDNKWDEIPADTLAVVGNRSAVGEQYVELQPQADDGPYLENGSQIAMADTATPISTQKLLGDIADTVSSVNRNALRTTVKELGKAFAGTGEDLQRIIDTGDSFIRTANDNFDVTTALIRDSNVVLRGQVGSESALRAFALHLSSFSSALAGADSDLRRVIDSGSFTANQLRTFLEQNQEPLGNLLADVTSTGQVVVDHLPGLELVLVAYPLLLEGSYGVIDNTAASDGLYDAHIGLILTTTPPCYAGYVSAHRGAEQRDDLPLPTDDHCTEPPTKGNPRGAQNAPQQRPAPGAAVSSAPVYVSFDPRTGKIAWEPRSSHLGGAGSVAPASLGRDSWKWLYLNPLLAGQ</sequence>
<feature type="compositionally biased region" description="Basic and acidic residues" evidence="1">
    <location>
        <begin position="341"/>
        <end position="355"/>
    </location>
</feature>
<dbReference type="RefSeq" id="WP_344774051.1">
    <property type="nucleotide sequence ID" value="NZ_BAABAH010000004.1"/>
</dbReference>
<accession>A0ABP7IBJ2</accession>
<dbReference type="Proteomes" id="UP001501821">
    <property type="component" value="Unassembled WGS sequence"/>
</dbReference>
<evidence type="ECO:0000313" key="4">
    <source>
        <dbReference type="EMBL" id="GAA3814370.1"/>
    </source>
</evidence>
<dbReference type="InterPro" id="IPR052336">
    <property type="entry name" value="MlaD_Phospholipid_Transporter"/>
</dbReference>
<evidence type="ECO:0000313" key="5">
    <source>
        <dbReference type="Proteomes" id="UP001501821"/>
    </source>
</evidence>
<name>A0ABP7IBJ2_9ACTN</name>
<dbReference type="PANTHER" id="PTHR33371:SF16">
    <property type="entry name" value="MCE-FAMILY PROTEIN MCE3F"/>
    <property type="match status" value="1"/>
</dbReference>
<gene>
    <name evidence="4" type="ORF">GCM10022242_15680</name>
</gene>
<reference evidence="5" key="1">
    <citation type="journal article" date="2019" name="Int. J. Syst. Evol. Microbiol.">
        <title>The Global Catalogue of Microorganisms (GCM) 10K type strain sequencing project: providing services to taxonomists for standard genome sequencing and annotation.</title>
        <authorList>
            <consortium name="The Broad Institute Genomics Platform"/>
            <consortium name="The Broad Institute Genome Sequencing Center for Infectious Disease"/>
            <person name="Wu L."/>
            <person name="Ma J."/>
        </authorList>
    </citation>
    <scope>NUCLEOTIDE SEQUENCE [LARGE SCALE GENOMIC DNA]</scope>
    <source>
        <strain evidence="5">JCM 16953</strain>
    </source>
</reference>
<dbReference type="InterPro" id="IPR005693">
    <property type="entry name" value="Mce"/>
</dbReference>
<keyword evidence="5" id="KW-1185">Reference proteome</keyword>
<proteinExistence type="predicted"/>
<dbReference type="EMBL" id="BAABAH010000004">
    <property type="protein sequence ID" value="GAA3814370.1"/>
    <property type="molecule type" value="Genomic_DNA"/>
</dbReference>
<dbReference type="Pfam" id="PF11887">
    <property type="entry name" value="Mce4_CUP1"/>
    <property type="match status" value="1"/>
</dbReference>
<comment type="caution">
    <text evidence="4">The sequence shown here is derived from an EMBL/GenBank/DDBJ whole genome shotgun (WGS) entry which is preliminary data.</text>
</comment>
<dbReference type="InterPro" id="IPR024516">
    <property type="entry name" value="Mce_C"/>
</dbReference>
<evidence type="ECO:0000256" key="1">
    <source>
        <dbReference type="SAM" id="MobiDB-lite"/>
    </source>
</evidence>
<feature type="region of interest" description="Disordered" evidence="1">
    <location>
        <begin position="341"/>
        <end position="381"/>
    </location>
</feature>
<protein>
    <submittedName>
        <fullName evidence="4">MlaD family protein</fullName>
    </submittedName>
</protein>
<dbReference type="PANTHER" id="PTHR33371">
    <property type="entry name" value="INTERMEMBRANE PHOSPHOLIPID TRANSPORT SYSTEM BINDING PROTEIN MLAD-RELATED"/>
    <property type="match status" value="1"/>
</dbReference>